<keyword evidence="3 10" id="KW-0716">Sensory transduction</keyword>
<dbReference type="GeneID" id="111604613"/>
<reference evidence="12" key="1">
    <citation type="submission" date="2025-08" db="UniProtKB">
        <authorList>
            <consortium name="RefSeq"/>
        </authorList>
    </citation>
    <scope>IDENTIFICATION</scope>
    <source>
        <strain evidence="12">15085-1641.00</strain>
        <tissue evidence="12">Whole body</tissue>
    </source>
</reference>
<gene>
    <name evidence="12" type="primary">LOC111604613</name>
</gene>
<organism evidence="11 12">
    <name type="scientific">Drosophila hydei</name>
    <name type="common">Fruit fly</name>
    <dbReference type="NCBI Taxonomy" id="7224"/>
    <lineage>
        <taxon>Eukaryota</taxon>
        <taxon>Metazoa</taxon>
        <taxon>Ecdysozoa</taxon>
        <taxon>Arthropoda</taxon>
        <taxon>Hexapoda</taxon>
        <taxon>Insecta</taxon>
        <taxon>Pterygota</taxon>
        <taxon>Neoptera</taxon>
        <taxon>Endopterygota</taxon>
        <taxon>Diptera</taxon>
        <taxon>Brachycera</taxon>
        <taxon>Muscomorpha</taxon>
        <taxon>Ephydroidea</taxon>
        <taxon>Drosophilidae</taxon>
        <taxon>Drosophila</taxon>
    </lineage>
</organism>
<dbReference type="KEGG" id="dhe:111604613"/>
<dbReference type="GO" id="GO:0005886">
    <property type="term" value="C:plasma membrane"/>
    <property type="evidence" value="ECO:0007669"/>
    <property type="project" value="UniProtKB-SubCell"/>
</dbReference>
<dbReference type="PANTHER" id="PTHR21137:SF35">
    <property type="entry name" value="ODORANT RECEPTOR 19A-RELATED"/>
    <property type="match status" value="1"/>
</dbReference>
<feature type="transmembrane region" description="Helical" evidence="10">
    <location>
        <begin position="118"/>
        <end position="136"/>
    </location>
</feature>
<evidence type="ECO:0000256" key="2">
    <source>
        <dbReference type="ARBA" id="ARBA00022475"/>
    </source>
</evidence>
<evidence type="ECO:0000256" key="9">
    <source>
        <dbReference type="ARBA" id="ARBA00023224"/>
    </source>
</evidence>
<feature type="transmembrane region" description="Helical" evidence="10">
    <location>
        <begin position="187"/>
        <end position="208"/>
    </location>
</feature>
<keyword evidence="6 10" id="KW-1133">Transmembrane helix</keyword>
<comment type="subcellular location">
    <subcellularLocation>
        <location evidence="1 10">Cell membrane</location>
        <topology evidence="1 10">Multi-pass membrane protein</topology>
    </subcellularLocation>
</comment>
<name>A0A6J1MAZ1_DROHY</name>
<comment type="caution">
    <text evidence="10">Lacks conserved residue(s) required for the propagation of feature annotation.</text>
</comment>
<sequence>MEQSSIAVESSCGQTQLERQDTMANGDLKAYLGLLSGFFNEYRTVLRQKSQPPPRLALNYNRAFLVLLGLYPNRWLLGKYSHYKRCNRLLLANSTSLLLPIIFAMHESTNVVDMGEDMAWIIGISLIVTKNLYVCWRANQIDELIEDFNYYERCFRPTQSRQLAELESDNVEIRRWQRLCYLVETTMNFALIVFMVIFNVAICVQPLFSERDLPYHAVFPFGWHNSVEHPRAHMLIYIWQALTSQFNLLAICQIDTLGIHNFLHTALNLKILCLEMHKLGKLQLTDLQFHAEFRRIIQFHQHLISTVQKNNGLFHGTFIAQMIASFALISMSTFEAMAAAGDPKMAAKFLIFMFVTFVQLSYWCLAGTLVHTQSTDVAQAAFELKDWHTRSVFIQRNILFMIKRSQKPLLYAAKPFPPFTLATYSIILQQCYRILALLREAM</sequence>
<keyword evidence="8 10" id="KW-0675">Receptor</keyword>
<proteinExistence type="inferred from homology"/>
<keyword evidence="11" id="KW-1185">Reference proteome</keyword>
<feature type="transmembrane region" description="Helical" evidence="10">
    <location>
        <begin position="349"/>
        <end position="370"/>
    </location>
</feature>
<dbReference type="OMA" id="FTLGTYM"/>
<evidence type="ECO:0000256" key="8">
    <source>
        <dbReference type="ARBA" id="ARBA00023170"/>
    </source>
</evidence>
<evidence type="ECO:0000313" key="12">
    <source>
        <dbReference type="RefSeq" id="XP_023178495.2"/>
    </source>
</evidence>
<dbReference type="PANTHER" id="PTHR21137">
    <property type="entry name" value="ODORANT RECEPTOR"/>
    <property type="match status" value="1"/>
</dbReference>
<keyword evidence="4 10" id="KW-0812">Transmembrane</keyword>
<feature type="transmembrane region" description="Helical" evidence="10">
    <location>
        <begin position="89"/>
        <end position="106"/>
    </location>
</feature>
<keyword evidence="5 10" id="KW-0552">Olfaction</keyword>
<evidence type="ECO:0000256" key="10">
    <source>
        <dbReference type="RuleBase" id="RU351113"/>
    </source>
</evidence>
<keyword evidence="9 10" id="KW-0807">Transducer</keyword>
<dbReference type="InterPro" id="IPR004117">
    <property type="entry name" value="7tm6_olfct_rcpt"/>
</dbReference>
<dbReference type="OrthoDB" id="6604226at2759"/>
<dbReference type="AlphaFoldDB" id="A0A6J1MAZ1"/>
<dbReference type="CTD" id="36212"/>
<evidence type="ECO:0000256" key="6">
    <source>
        <dbReference type="ARBA" id="ARBA00022989"/>
    </source>
</evidence>
<evidence type="ECO:0000256" key="5">
    <source>
        <dbReference type="ARBA" id="ARBA00022725"/>
    </source>
</evidence>
<dbReference type="GO" id="GO:0005549">
    <property type="term" value="F:odorant binding"/>
    <property type="evidence" value="ECO:0007669"/>
    <property type="project" value="InterPro"/>
</dbReference>
<keyword evidence="2" id="KW-1003">Cell membrane</keyword>
<comment type="similarity">
    <text evidence="10">Belongs to the insect chemoreceptor superfamily. Heteromeric odorant receptor channel (TC 1.A.69) family.</text>
</comment>
<dbReference type="RefSeq" id="XP_023178495.2">
    <property type="nucleotide sequence ID" value="XM_023322727.2"/>
</dbReference>
<evidence type="ECO:0000256" key="3">
    <source>
        <dbReference type="ARBA" id="ARBA00022606"/>
    </source>
</evidence>
<dbReference type="GO" id="GO:0004984">
    <property type="term" value="F:olfactory receptor activity"/>
    <property type="evidence" value="ECO:0007669"/>
    <property type="project" value="InterPro"/>
</dbReference>
<evidence type="ECO:0000256" key="7">
    <source>
        <dbReference type="ARBA" id="ARBA00023136"/>
    </source>
</evidence>
<evidence type="ECO:0000256" key="1">
    <source>
        <dbReference type="ARBA" id="ARBA00004651"/>
    </source>
</evidence>
<evidence type="ECO:0000256" key="4">
    <source>
        <dbReference type="ARBA" id="ARBA00022692"/>
    </source>
</evidence>
<dbReference type="GO" id="GO:0007165">
    <property type="term" value="P:signal transduction"/>
    <property type="evidence" value="ECO:0007669"/>
    <property type="project" value="UniProtKB-KW"/>
</dbReference>
<feature type="transmembrane region" description="Helical" evidence="10">
    <location>
        <begin position="318"/>
        <end position="337"/>
    </location>
</feature>
<dbReference type="Pfam" id="PF02949">
    <property type="entry name" value="7tm_6"/>
    <property type="match status" value="1"/>
</dbReference>
<accession>A0A6J1MAZ1</accession>
<protein>
    <recommendedName>
        <fullName evidence="10">Odorant receptor</fullName>
    </recommendedName>
</protein>
<evidence type="ECO:0000313" key="11">
    <source>
        <dbReference type="Proteomes" id="UP000504633"/>
    </source>
</evidence>
<keyword evidence="7 10" id="KW-0472">Membrane</keyword>
<dbReference type="Proteomes" id="UP000504633">
    <property type="component" value="Unplaced"/>
</dbReference>